<sequence>MKKECENRFSHHSIILRVVSQCLDLNAFHCGQEPKFDDYSDPDLLRHIYDHILQPLEDDILDESSETGNTSILGNVLKEAPRDPILSLDSHDPTALKNPWARQPAHHRASKRTWDEMEQDSSDPEDEGGYELEDMEDFTREIPASQKFWTSTWQRLMNTLHEKLAQNDMRAHPFKKKEQDDFVKIAIIDSGCDKAILSKRPSGVELSGWKDYVTNGTQMVDNCGHGTSVTHILLNTIRFGKVFIMRVFDQNEADRHTSKRVAEAIMHAVDTWDVDVISMSFSLNGSPQSVEDAIEHAVNRRVLMFAAASNRKHANESPIGFPACLGKHVICVNAYGNDQKRCGFSPLERAGRVNFALPGEAIPAMGRGGVEVTKQGTSCATPIAAGIAAMVLDYSVRFRDTATKDCWVRKRNRLKDITVMKRVMYEHMTDDKTIGKYNRIEPWRLFGGGDDDRLNDVDRAAHIAHALISTTGTHSCLVKYAELALHPPVHQQRDALSERSS</sequence>
<dbReference type="GO" id="GO:0004252">
    <property type="term" value="F:serine-type endopeptidase activity"/>
    <property type="evidence" value="ECO:0007669"/>
    <property type="project" value="UniProtKB-UniRule"/>
</dbReference>
<dbReference type="PROSITE" id="PS00138">
    <property type="entry name" value="SUBTILASE_SER"/>
    <property type="match status" value="1"/>
</dbReference>
<proteinExistence type="inferred from homology"/>
<accession>A0A9P8VZF1</accession>
<dbReference type="InterPro" id="IPR000209">
    <property type="entry name" value="Peptidase_S8/S53_dom"/>
</dbReference>
<name>A0A9P8VZF1_9HYPO</name>
<dbReference type="OrthoDB" id="206201at2759"/>
<keyword evidence="2 5" id="KW-0645">Protease</keyword>
<dbReference type="EMBL" id="JAGPYM010000019">
    <property type="protein sequence ID" value="KAH6884849.1"/>
    <property type="molecule type" value="Genomic_DNA"/>
</dbReference>
<dbReference type="Gene3D" id="3.40.50.200">
    <property type="entry name" value="Peptidase S8/S53 domain"/>
    <property type="match status" value="1"/>
</dbReference>
<feature type="active site" description="Charge relay system" evidence="5">
    <location>
        <position position="225"/>
    </location>
</feature>
<evidence type="ECO:0000256" key="1">
    <source>
        <dbReference type="ARBA" id="ARBA00011073"/>
    </source>
</evidence>
<dbReference type="InterPro" id="IPR050131">
    <property type="entry name" value="Peptidase_S8_subtilisin-like"/>
</dbReference>
<evidence type="ECO:0000256" key="6">
    <source>
        <dbReference type="SAM" id="MobiDB-lite"/>
    </source>
</evidence>
<evidence type="ECO:0000313" key="9">
    <source>
        <dbReference type="Proteomes" id="UP000777438"/>
    </source>
</evidence>
<dbReference type="PANTHER" id="PTHR43806">
    <property type="entry name" value="PEPTIDASE S8"/>
    <property type="match status" value="1"/>
</dbReference>
<dbReference type="InterPro" id="IPR036852">
    <property type="entry name" value="Peptidase_S8/S53_dom_sf"/>
</dbReference>
<evidence type="ECO:0000259" key="7">
    <source>
        <dbReference type="Pfam" id="PF00082"/>
    </source>
</evidence>
<comment type="similarity">
    <text evidence="1 5">Belongs to the peptidase S8 family.</text>
</comment>
<evidence type="ECO:0000256" key="5">
    <source>
        <dbReference type="PROSITE-ProRule" id="PRU01240"/>
    </source>
</evidence>
<protein>
    <submittedName>
        <fullName evidence="8">Peptidase S8/S53 domain-containing protein</fullName>
    </submittedName>
</protein>
<dbReference type="InterPro" id="IPR023828">
    <property type="entry name" value="Peptidase_S8_Ser-AS"/>
</dbReference>
<feature type="compositionally biased region" description="Acidic residues" evidence="6">
    <location>
        <begin position="116"/>
        <end position="130"/>
    </location>
</feature>
<dbReference type="CDD" id="cd00306">
    <property type="entry name" value="Peptidases_S8_S53"/>
    <property type="match status" value="1"/>
</dbReference>
<reference evidence="8 9" key="1">
    <citation type="journal article" date="2021" name="Nat. Commun.">
        <title>Genetic determinants of endophytism in the Arabidopsis root mycobiome.</title>
        <authorList>
            <person name="Mesny F."/>
            <person name="Miyauchi S."/>
            <person name="Thiergart T."/>
            <person name="Pickel B."/>
            <person name="Atanasova L."/>
            <person name="Karlsson M."/>
            <person name="Huettel B."/>
            <person name="Barry K.W."/>
            <person name="Haridas S."/>
            <person name="Chen C."/>
            <person name="Bauer D."/>
            <person name="Andreopoulos W."/>
            <person name="Pangilinan J."/>
            <person name="LaButti K."/>
            <person name="Riley R."/>
            <person name="Lipzen A."/>
            <person name="Clum A."/>
            <person name="Drula E."/>
            <person name="Henrissat B."/>
            <person name="Kohler A."/>
            <person name="Grigoriev I.V."/>
            <person name="Martin F.M."/>
            <person name="Hacquard S."/>
        </authorList>
    </citation>
    <scope>NUCLEOTIDE SEQUENCE [LARGE SCALE GENOMIC DNA]</scope>
    <source>
        <strain evidence="8 9">MPI-CAGE-CH-0241</strain>
    </source>
</reference>
<feature type="active site" description="Charge relay system" evidence="5">
    <location>
        <position position="189"/>
    </location>
</feature>
<feature type="region of interest" description="Disordered" evidence="6">
    <location>
        <begin position="84"/>
        <end position="130"/>
    </location>
</feature>
<evidence type="ECO:0000256" key="2">
    <source>
        <dbReference type="ARBA" id="ARBA00022670"/>
    </source>
</evidence>
<evidence type="ECO:0000313" key="8">
    <source>
        <dbReference type="EMBL" id="KAH6884849.1"/>
    </source>
</evidence>
<feature type="active site" description="Charge relay system" evidence="5">
    <location>
        <position position="378"/>
    </location>
</feature>
<evidence type="ECO:0000256" key="3">
    <source>
        <dbReference type="ARBA" id="ARBA00022801"/>
    </source>
</evidence>
<dbReference type="PANTHER" id="PTHR43806:SF11">
    <property type="entry name" value="CEREVISIN-RELATED"/>
    <property type="match status" value="1"/>
</dbReference>
<keyword evidence="4 5" id="KW-0720">Serine protease</keyword>
<dbReference type="PROSITE" id="PS51892">
    <property type="entry name" value="SUBTILASE"/>
    <property type="match status" value="1"/>
</dbReference>
<dbReference type="Pfam" id="PF00082">
    <property type="entry name" value="Peptidase_S8"/>
    <property type="match status" value="1"/>
</dbReference>
<organism evidence="8 9">
    <name type="scientific">Thelonectria olida</name>
    <dbReference type="NCBI Taxonomy" id="1576542"/>
    <lineage>
        <taxon>Eukaryota</taxon>
        <taxon>Fungi</taxon>
        <taxon>Dikarya</taxon>
        <taxon>Ascomycota</taxon>
        <taxon>Pezizomycotina</taxon>
        <taxon>Sordariomycetes</taxon>
        <taxon>Hypocreomycetidae</taxon>
        <taxon>Hypocreales</taxon>
        <taxon>Nectriaceae</taxon>
        <taxon>Thelonectria</taxon>
    </lineage>
</organism>
<keyword evidence="9" id="KW-1185">Reference proteome</keyword>
<feature type="domain" description="Peptidase S8/S53" evidence="7">
    <location>
        <begin position="183"/>
        <end position="409"/>
    </location>
</feature>
<dbReference type="SUPFAM" id="SSF52743">
    <property type="entry name" value="Subtilisin-like"/>
    <property type="match status" value="1"/>
</dbReference>
<dbReference type="PRINTS" id="PR00723">
    <property type="entry name" value="SUBTILISIN"/>
</dbReference>
<gene>
    <name evidence="8" type="ORF">B0T10DRAFT_462543</name>
</gene>
<comment type="caution">
    <text evidence="8">The sequence shown here is derived from an EMBL/GenBank/DDBJ whole genome shotgun (WGS) entry which is preliminary data.</text>
</comment>
<keyword evidence="3 5" id="KW-0378">Hydrolase</keyword>
<dbReference type="InterPro" id="IPR015500">
    <property type="entry name" value="Peptidase_S8_subtilisin-rel"/>
</dbReference>
<evidence type="ECO:0000256" key="4">
    <source>
        <dbReference type="ARBA" id="ARBA00022825"/>
    </source>
</evidence>
<dbReference type="GO" id="GO:0006508">
    <property type="term" value="P:proteolysis"/>
    <property type="evidence" value="ECO:0007669"/>
    <property type="project" value="UniProtKB-KW"/>
</dbReference>
<dbReference type="AlphaFoldDB" id="A0A9P8VZF1"/>
<dbReference type="Proteomes" id="UP000777438">
    <property type="component" value="Unassembled WGS sequence"/>
</dbReference>